<keyword evidence="2" id="KW-0812">Transmembrane</keyword>
<dbReference type="Gene3D" id="3.30.1330.60">
    <property type="entry name" value="OmpA-like domain"/>
    <property type="match status" value="1"/>
</dbReference>
<dbReference type="AlphaFoldDB" id="A0A919M0S9"/>
<dbReference type="InterPro" id="IPR036737">
    <property type="entry name" value="OmpA-like_sf"/>
</dbReference>
<feature type="transmembrane region" description="Helical" evidence="2">
    <location>
        <begin position="82"/>
        <end position="102"/>
    </location>
</feature>
<accession>A0A919M0S9</accession>
<evidence type="ECO:0000256" key="1">
    <source>
        <dbReference type="PROSITE-ProRule" id="PRU00473"/>
    </source>
</evidence>
<organism evidence="4 5">
    <name type="scientific">Actinoplanes cyaneus</name>
    <dbReference type="NCBI Taxonomy" id="52696"/>
    <lineage>
        <taxon>Bacteria</taxon>
        <taxon>Bacillati</taxon>
        <taxon>Actinomycetota</taxon>
        <taxon>Actinomycetes</taxon>
        <taxon>Micromonosporales</taxon>
        <taxon>Micromonosporaceae</taxon>
        <taxon>Actinoplanes</taxon>
    </lineage>
</organism>
<dbReference type="PROSITE" id="PS51123">
    <property type="entry name" value="OMPA_2"/>
    <property type="match status" value="1"/>
</dbReference>
<feature type="domain" description="OmpA-like" evidence="3">
    <location>
        <begin position="358"/>
        <end position="481"/>
    </location>
</feature>
<evidence type="ECO:0000313" key="5">
    <source>
        <dbReference type="Proteomes" id="UP000619479"/>
    </source>
</evidence>
<keyword evidence="2" id="KW-1133">Transmembrane helix</keyword>
<evidence type="ECO:0000256" key="2">
    <source>
        <dbReference type="SAM" id="Phobius"/>
    </source>
</evidence>
<evidence type="ECO:0000313" key="4">
    <source>
        <dbReference type="EMBL" id="GID65450.1"/>
    </source>
</evidence>
<dbReference type="SUPFAM" id="SSF103088">
    <property type="entry name" value="OmpA-like"/>
    <property type="match status" value="1"/>
</dbReference>
<dbReference type="Proteomes" id="UP000619479">
    <property type="component" value="Unassembled WGS sequence"/>
</dbReference>
<name>A0A919M0S9_9ACTN</name>
<dbReference type="InterPro" id="IPR006665">
    <property type="entry name" value="OmpA-like"/>
</dbReference>
<sequence length="481" mass="50207">MEIEAVQKAWLRIFPPVLTAVLAIVINLLTDEFTWLLGLAFVVVLTVQIIVDFRAGQPAAGVPAATPRSARSVPAFLRSRRVWTMTAASVLAFAVVVLAGLVQARWKSFPEETHTAHAVGDTKPKCPGPATGSYAIAVGAHSNSPPPPIPPELIIRMVEGLNGDERASIVRADGSPSLIKRLNYSHEAHRSESLQNRLAASNQFIIEVAAAIDGVRADSAEAAPLAALSLAAREAGKGGAVVLLDSGLQTVAPLDFRKGFITTSPMEISTWLKENRLLPDLRERTVLLAGLGDTAAPQPSLDEALHADLVAIWQQIVKDAGASCVSVVAEPAMGTTLSGLPPVGVVPLPRTPSLDLSCRPSTFAAASAIGFVGDSTTFRNPSAARTALQSIAGEIIARNRPVTITGTSSTSGSSAQQMALSLARANAVESELVRLGVPVKLINSKGVGTDFPGFVEDTDGAGHINPAVAGQNRGVILQLSC</sequence>
<protein>
    <recommendedName>
        <fullName evidence="3">OmpA-like domain-containing protein</fullName>
    </recommendedName>
</protein>
<gene>
    <name evidence="4" type="ORF">Acy02nite_33310</name>
</gene>
<comment type="caution">
    <text evidence="4">The sequence shown here is derived from an EMBL/GenBank/DDBJ whole genome shotgun (WGS) entry which is preliminary data.</text>
</comment>
<dbReference type="GO" id="GO:0016020">
    <property type="term" value="C:membrane"/>
    <property type="evidence" value="ECO:0007669"/>
    <property type="project" value="UniProtKB-UniRule"/>
</dbReference>
<dbReference type="Pfam" id="PF00691">
    <property type="entry name" value="OmpA"/>
    <property type="match status" value="1"/>
</dbReference>
<feature type="transmembrane region" description="Helical" evidence="2">
    <location>
        <begin position="35"/>
        <end position="53"/>
    </location>
</feature>
<keyword evidence="1 2" id="KW-0472">Membrane</keyword>
<evidence type="ECO:0000259" key="3">
    <source>
        <dbReference type="PROSITE" id="PS51123"/>
    </source>
</evidence>
<feature type="transmembrane region" description="Helical" evidence="2">
    <location>
        <begin position="9"/>
        <end position="29"/>
    </location>
</feature>
<dbReference type="EMBL" id="BOMH01000025">
    <property type="protein sequence ID" value="GID65450.1"/>
    <property type="molecule type" value="Genomic_DNA"/>
</dbReference>
<proteinExistence type="predicted"/>
<keyword evidence="5" id="KW-1185">Reference proteome</keyword>
<dbReference type="RefSeq" id="WP_203741506.1">
    <property type="nucleotide sequence ID" value="NZ_BAAAUC010000003.1"/>
</dbReference>
<reference evidence="4" key="1">
    <citation type="submission" date="2021-01" db="EMBL/GenBank/DDBJ databases">
        <title>Whole genome shotgun sequence of Actinoplanes cyaneus NBRC 14990.</title>
        <authorList>
            <person name="Komaki H."/>
            <person name="Tamura T."/>
        </authorList>
    </citation>
    <scope>NUCLEOTIDE SEQUENCE</scope>
    <source>
        <strain evidence="4">NBRC 14990</strain>
    </source>
</reference>